<proteinExistence type="predicted"/>
<comment type="caution">
    <text evidence="1">The sequence shown here is derived from an EMBL/GenBank/DDBJ whole genome shotgun (WGS) entry which is preliminary data.</text>
</comment>
<evidence type="ECO:0000313" key="2">
    <source>
        <dbReference type="Proteomes" id="UP000011593"/>
    </source>
</evidence>
<organism evidence="1 2">
    <name type="scientific">Natrinema pellirubrum (strain DSM 15624 / CIP 106293 / JCM 10476 / NCIMB 786 / 157)</name>
    <dbReference type="NCBI Taxonomy" id="797303"/>
    <lineage>
        <taxon>Archaea</taxon>
        <taxon>Methanobacteriati</taxon>
        <taxon>Methanobacteriota</taxon>
        <taxon>Stenosarchaea group</taxon>
        <taxon>Halobacteria</taxon>
        <taxon>Halobacteriales</taxon>
        <taxon>Natrialbaceae</taxon>
        <taxon>Natrinema</taxon>
    </lineage>
</organism>
<reference evidence="1 2" key="1">
    <citation type="journal article" date="2014" name="PLoS Genet.">
        <title>Phylogenetically driven sequencing of extremely halophilic archaea reveals strategies for static and dynamic osmo-response.</title>
        <authorList>
            <person name="Becker E.A."/>
            <person name="Seitzer P.M."/>
            <person name="Tritt A."/>
            <person name="Larsen D."/>
            <person name="Krusor M."/>
            <person name="Yao A.I."/>
            <person name="Wu D."/>
            <person name="Madern D."/>
            <person name="Eisen J.A."/>
            <person name="Darling A.E."/>
            <person name="Facciotti M.T."/>
        </authorList>
    </citation>
    <scope>NUCLEOTIDE SEQUENCE [LARGE SCALE GENOMIC DNA]</scope>
    <source>
        <strain evidence="1 2">DSM 15624</strain>
    </source>
</reference>
<accession>L9Z7B0</accession>
<evidence type="ECO:0000313" key="1">
    <source>
        <dbReference type="EMBL" id="ELY81063.1"/>
    </source>
</evidence>
<dbReference type="PATRIC" id="fig|797303.5.peg.416"/>
<dbReference type="EMBL" id="AOIE01000008">
    <property type="protein sequence ID" value="ELY81063.1"/>
    <property type="molecule type" value="Genomic_DNA"/>
</dbReference>
<dbReference type="Proteomes" id="UP000011593">
    <property type="component" value="Unassembled WGS sequence"/>
</dbReference>
<keyword evidence="2" id="KW-1185">Reference proteome</keyword>
<gene>
    <name evidence="1" type="ORF">C488_01996</name>
</gene>
<name>L9Z7B0_NATP1</name>
<protein>
    <submittedName>
        <fullName evidence="1">Uncharacterized protein</fullName>
    </submittedName>
</protein>
<dbReference type="AlphaFoldDB" id="L9Z7B0"/>
<sequence length="108" mass="11587">MCTTSGRFEPFLLSFHDVLFSTSGGTDCKAAVDTIGTAVKAQEVVVASISGCNDVVRTLTTLIQSNVNVVDRVVVRVSDFNFNRTTVGSTDSEALRCGRSIQRVLVLD</sequence>